<dbReference type="InterPro" id="IPR001810">
    <property type="entry name" value="F-box_dom"/>
</dbReference>
<proteinExistence type="predicted"/>
<organism evidence="4">
    <name type="scientific">Caenorhabditis brenneri</name>
    <name type="common">Nematode worm</name>
    <dbReference type="NCBI Taxonomy" id="135651"/>
    <lineage>
        <taxon>Eukaryota</taxon>
        <taxon>Metazoa</taxon>
        <taxon>Ecdysozoa</taxon>
        <taxon>Nematoda</taxon>
        <taxon>Chromadorea</taxon>
        <taxon>Rhabditida</taxon>
        <taxon>Rhabditina</taxon>
        <taxon>Rhabditomorpha</taxon>
        <taxon>Rhabditoidea</taxon>
        <taxon>Rhabditidae</taxon>
        <taxon>Peloderinae</taxon>
        <taxon>Caenorhabditis</taxon>
    </lineage>
</organism>
<dbReference type="InParanoid" id="G0NZJ2"/>
<feature type="signal peptide" evidence="1">
    <location>
        <begin position="1"/>
        <end position="16"/>
    </location>
</feature>
<evidence type="ECO:0000313" key="3">
    <source>
        <dbReference type="EMBL" id="EGT41216.1"/>
    </source>
</evidence>
<dbReference type="Proteomes" id="UP000008068">
    <property type="component" value="Unassembled WGS sequence"/>
</dbReference>
<reference evidence="4" key="1">
    <citation type="submission" date="2011-07" db="EMBL/GenBank/DDBJ databases">
        <authorList>
            <consortium name="Caenorhabditis brenneri Sequencing and Analysis Consortium"/>
            <person name="Wilson R.K."/>
        </authorList>
    </citation>
    <scope>NUCLEOTIDE SEQUENCE [LARGE SCALE GENOMIC DNA]</scope>
    <source>
        <strain evidence="4">PB2801</strain>
    </source>
</reference>
<dbReference type="Pfam" id="PF07735">
    <property type="entry name" value="FBA_2"/>
    <property type="match status" value="1"/>
</dbReference>
<dbReference type="PANTHER" id="PTHR21503">
    <property type="entry name" value="F-BOX-CONTAINING HYPOTHETICAL PROTEIN C.ELEGANS"/>
    <property type="match status" value="1"/>
</dbReference>
<dbReference type="EMBL" id="GL379990">
    <property type="protein sequence ID" value="EGT41216.1"/>
    <property type="molecule type" value="Genomic_DNA"/>
</dbReference>
<evidence type="ECO:0000256" key="1">
    <source>
        <dbReference type="SAM" id="SignalP"/>
    </source>
</evidence>
<keyword evidence="4" id="KW-1185">Reference proteome</keyword>
<dbReference type="HOGENOM" id="CLU_726114_0_0_1"/>
<dbReference type="AlphaFoldDB" id="G0NZJ2"/>
<feature type="chain" id="PRO_5003406669" description="F-box domain-containing protein" evidence="1">
    <location>
        <begin position="17"/>
        <end position="381"/>
    </location>
</feature>
<evidence type="ECO:0000313" key="4">
    <source>
        <dbReference type="Proteomes" id="UP000008068"/>
    </source>
</evidence>
<keyword evidence="1" id="KW-0732">Signal</keyword>
<dbReference type="InterPro" id="IPR012885">
    <property type="entry name" value="F-box_Sdz-33"/>
</dbReference>
<name>G0NZJ2_CAEBE</name>
<sequence length="381" mass="44272">MFSLFVLPFLALKVVLDVMDRTDLIRLAWCSKTTRKLMKLCRNETIWYKMSDKLLNEFNALDKLELYRLFKLEDAGREIGVDHIDVKVSTDARFDIKLKKRVGNDNILKEMKFTLYIESIEKKNDFEGQRSVLQLDGEEIPTIMTSKDTVYTFWEDTVFGFTSFYKYAFKNQTTPNIYFETIANSPDPKYSRMIKTAVDCIGSLGALCMIENIGSISEEDFYYVVNASNALFHWFTGEREVSFQSTFKLKGIWLFITESSWVTIENLFCMGHELITLTSSLMTNKNVVQIIKHWISGGFSKLETLNIELAEDLNIGMIFNEIQKLHSVHKCSRSKLNCTQTHETIRVTRNYQCQAEIVTKPEEKYVFFMTVKHLPDDSEAI</sequence>
<feature type="domain" description="F-box" evidence="2">
    <location>
        <begin position="1"/>
        <end position="50"/>
    </location>
</feature>
<protein>
    <recommendedName>
        <fullName evidence="2">F-box domain-containing protein</fullName>
    </recommendedName>
</protein>
<evidence type="ECO:0000259" key="2">
    <source>
        <dbReference type="PROSITE" id="PS50181"/>
    </source>
</evidence>
<gene>
    <name evidence="3" type="ORF">CAEBREN_05511</name>
</gene>
<accession>G0NZJ2</accession>
<dbReference type="PROSITE" id="PS50181">
    <property type="entry name" value="FBOX"/>
    <property type="match status" value="1"/>
</dbReference>